<feature type="non-terminal residue" evidence="2">
    <location>
        <position position="1"/>
    </location>
</feature>
<proteinExistence type="predicted"/>
<comment type="caution">
    <text evidence="2">The sequence shown here is derived from an EMBL/GenBank/DDBJ whole genome shotgun (WGS) entry which is preliminary data.</text>
</comment>
<sequence>HSQRALQVAGFSLAVAASVAWVMTAMGTLSSGAIIGWWFGWSVYEVLIRLSGKRYVKDGPWWQDHYRRASVMDMLSYVGFKNLLIGAALFLALKALGLLSL</sequence>
<dbReference type="Proteomes" id="UP000064243">
    <property type="component" value="Unassembled WGS sequence"/>
</dbReference>
<keyword evidence="3" id="KW-1185">Reference proteome</keyword>
<evidence type="ECO:0000256" key="1">
    <source>
        <dbReference type="SAM" id="Phobius"/>
    </source>
</evidence>
<keyword evidence="1" id="KW-0472">Membrane</keyword>
<feature type="transmembrane region" description="Helical" evidence="1">
    <location>
        <begin position="74"/>
        <end position="93"/>
    </location>
</feature>
<name>A0A106BDK4_THIDE</name>
<dbReference type="AlphaFoldDB" id="A0A106BDK4"/>
<feature type="transmembrane region" description="Helical" evidence="1">
    <location>
        <begin position="12"/>
        <end position="39"/>
    </location>
</feature>
<reference evidence="2 3" key="1">
    <citation type="journal article" date="2015" name="Appl. Environ. Microbiol.">
        <title>Aerobic and Anaerobic Thiosulfate Oxidation by a Cold-Adapted, Subglacial Chemoautotroph.</title>
        <authorList>
            <person name="Harrold Z.R."/>
            <person name="Skidmore M.L."/>
            <person name="Hamilton T.L."/>
            <person name="Desch L."/>
            <person name="Amada K."/>
            <person name="van Gelder W."/>
            <person name="Glover K."/>
            <person name="Roden E.E."/>
            <person name="Boyd E.S."/>
        </authorList>
    </citation>
    <scope>NUCLEOTIDE SEQUENCE [LARGE SCALE GENOMIC DNA]</scope>
    <source>
        <strain evidence="2 3">RG</strain>
    </source>
</reference>
<accession>A0A106BDK4</accession>
<dbReference type="RefSeq" id="WP_202813986.1">
    <property type="nucleotide sequence ID" value="NZ_LDUG01000074.1"/>
</dbReference>
<protein>
    <recommendedName>
        <fullName evidence="4">Transcription regulator</fullName>
    </recommendedName>
</protein>
<gene>
    <name evidence="2" type="ORF">ABW22_16425</name>
</gene>
<evidence type="ECO:0008006" key="4">
    <source>
        <dbReference type="Google" id="ProtNLM"/>
    </source>
</evidence>
<keyword evidence="1" id="KW-1133">Transmembrane helix</keyword>
<evidence type="ECO:0000313" key="3">
    <source>
        <dbReference type="Proteomes" id="UP000064243"/>
    </source>
</evidence>
<dbReference type="EMBL" id="LDUG01000074">
    <property type="protein sequence ID" value="KVW90225.1"/>
    <property type="molecule type" value="Genomic_DNA"/>
</dbReference>
<organism evidence="2 3">
    <name type="scientific">Thiobacillus denitrificans</name>
    <dbReference type="NCBI Taxonomy" id="36861"/>
    <lineage>
        <taxon>Bacteria</taxon>
        <taxon>Pseudomonadati</taxon>
        <taxon>Pseudomonadota</taxon>
        <taxon>Betaproteobacteria</taxon>
        <taxon>Nitrosomonadales</taxon>
        <taxon>Thiobacillaceae</taxon>
        <taxon>Thiobacillus</taxon>
    </lineage>
</organism>
<evidence type="ECO:0000313" key="2">
    <source>
        <dbReference type="EMBL" id="KVW90225.1"/>
    </source>
</evidence>
<dbReference type="PATRIC" id="fig|36861.3.peg.3343"/>
<keyword evidence="1" id="KW-0812">Transmembrane</keyword>